<keyword evidence="4" id="KW-1185">Reference proteome</keyword>
<feature type="compositionally biased region" description="Basic and acidic residues" evidence="1">
    <location>
        <begin position="248"/>
        <end position="261"/>
    </location>
</feature>
<keyword evidence="2" id="KW-0812">Transmembrane</keyword>
<feature type="non-terminal residue" evidence="3">
    <location>
        <position position="1"/>
    </location>
</feature>
<feature type="compositionally biased region" description="Polar residues" evidence="1">
    <location>
        <begin position="210"/>
        <end position="219"/>
    </location>
</feature>
<name>X6P410_RETFI</name>
<sequence length="432" mass="49891">LTQMGHETEESSQGIQFSRSSSQHKRDERLRRVMNKQTILVVICVLSTLIYLVGAFKEQSTFLTPIDCIVNAFCVWFMFRFADVLWNYLVSLCCFCGRHKWANSFIQRFSNICIFIYLFIYFICICMYMYIYILISTHNKNDNDNNNIYMYICIYERASSASILATRTSKSPTLSGLPGLDRPPSARTDSQEHSTVVMFTRNKTISSAWERNHNSNGQPNLKIRTSPLQLNPQSSYSSPLQQHQHQHQGHEQRQHEHEHEQQNQQQDQQLQQSEHIYSQSQEQARRQNNGQEQGHEQHENRQSQEFQLLGLSAKPRQTESNVSEYTLDKDSYDAHPAANDPIPPLTPNDPFNRNPDVELARVTEEPFALNDDTVSPLSPLQHSNHSTIFHTHQLLHGLAPSHSQNVSYIETKHSDDIDVDEHGIIDPKPQSQ</sequence>
<keyword evidence="2" id="KW-0472">Membrane</keyword>
<reference evidence="3 4" key="1">
    <citation type="journal article" date="2013" name="Curr. Biol.">
        <title>The Genome of the Foraminiferan Reticulomyxa filosa.</title>
        <authorList>
            <person name="Glockner G."/>
            <person name="Hulsmann N."/>
            <person name="Schleicher M."/>
            <person name="Noegel A.A."/>
            <person name="Eichinger L."/>
            <person name="Gallinger C."/>
            <person name="Pawlowski J."/>
            <person name="Sierra R."/>
            <person name="Euteneuer U."/>
            <person name="Pillet L."/>
            <person name="Moustafa A."/>
            <person name="Platzer M."/>
            <person name="Groth M."/>
            <person name="Szafranski K."/>
            <person name="Schliwa M."/>
        </authorList>
    </citation>
    <scope>NUCLEOTIDE SEQUENCE [LARGE SCALE GENOMIC DNA]</scope>
</reference>
<dbReference type="AlphaFoldDB" id="X6P410"/>
<organism evidence="3 4">
    <name type="scientific">Reticulomyxa filosa</name>
    <dbReference type="NCBI Taxonomy" id="46433"/>
    <lineage>
        <taxon>Eukaryota</taxon>
        <taxon>Sar</taxon>
        <taxon>Rhizaria</taxon>
        <taxon>Retaria</taxon>
        <taxon>Foraminifera</taxon>
        <taxon>Monothalamids</taxon>
        <taxon>Reticulomyxidae</taxon>
        <taxon>Reticulomyxa</taxon>
    </lineage>
</organism>
<feature type="transmembrane region" description="Helical" evidence="2">
    <location>
        <begin position="76"/>
        <end position="97"/>
    </location>
</feature>
<feature type="compositionally biased region" description="Basic and acidic residues" evidence="1">
    <location>
        <begin position="293"/>
        <end position="302"/>
    </location>
</feature>
<comment type="caution">
    <text evidence="3">The sequence shown here is derived from an EMBL/GenBank/DDBJ whole genome shotgun (WGS) entry which is preliminary data.</text>
</comment>
<feature type="compositionally biased region" description="Polar residues" evidence="1">
    <location>
        <begin position="226"/>
        <end position="240"/>
    </location>
</feature>
<feature type="compositionally biased region" description="Low complexity" evidence="1">
    <location>
        <begin position="11"/>
        <end position="21"/>
    </location>
</feature>
<feature type="compositionally biased region" description="Polar residues" evidence="1">
    <location>
        <begin position="276"/>
        <end position="292"/>
    </location>
</feature>
<dbReference type="Proteomes" id="UP000023152">
    <property type="component" value="Unassembled WGS sequence"/>
</dbReference>
<dbReference type="EMBL" id="ASPP01003823">
    <property type="protein sequence ID" value="ETO32921.1"/>
    <property type="molecule type" value="Genomic_DNA"/>
</dbReference>
<gene>
    <name evidence="3" type="ORF">RFI_04195</name>
</gene>
<feature type="region of interest" description="Disordered" evidence="1">
    <location>
        <begin position="169"/>
        <end position="196"/>
    </location>
</feature>
<evidence type="ECO:0000256" key="1">
    <source>
        <dbReference type="SAM" id="MobiDB-lite"/>
    </source>
</evidence>
<evidence type="ECO:0000313" key="3">
    <source>
        <dbReference type="EMBL" id="ETO32921.1"/>
    </source>
</evidence>
<feature type="region of interest" description="Disordered" evidence="1">
    <location>
        <begin position="210"/>
        <end position="302"/>
    </location>
</feature>
<feature type="region of interest" description="Disordered" evidence="1">
    <location>
        <begin position="1"/>
        <end position="23"/>
    </location>
</feature>
<protein>
    <submittedName>
        <fullName evidence="3">WD40 repeat-containing protein</fullName>
    </submittedName>
</protein>
<feature type="transmembrane region" description="Helical" evidence="2">
    <location>
        <begin position="109"/>
        <end position="135"/>
    </location>
</feature>
<keyword evidence="2" id="KW-1133">Transmembrane helix</keyword>
<proteinExistence type="predicted"/>
<evidence type="ECO:0000313" key="4">
    <source>
        <dbReference type="Proteomes" id="UP000023152"/>
    </source>
</evidence>
<evidence type="ECO:0000256" key="2">
    <source>
        <dbReference type="SAM" id="Phobius"/>
    </source>
</evidence>
<accession>X6P410</accession>
<feature type="compositionally biased region" description="Low complexity" evidence="1">
    <location>
        <begin position="262"/>
        <end position="275"/>
    </location>
</feature>
<feature type="transmembrane region" description="Helical" evidence="2">
    <location>
        <begin position="38"/>
        <end position="56"/>
    </location>
</feature>